<dbReference type="GO" id="GO:0016787">
    <property type="term" value="F:hydrolase activity"/>
    <property type="evidence" value="ECO:0007669"/>
    <property type="project" value="UniProtKB-KW"/>
</dbReference>
<dbReference type="PANTHER" id="PTHR43788:SF8">
    <property type="entry name" value="DNA-BINDING PROTEIN SMUBP-2"/>
    <property type="match status" value="1"/>
</dbReference>
<gene>
    <name evidence="6" type="ORF">B0H16DRAFT_922087</name>
</gene>
<dbReference type="GO" id="GO:0043139">
    <property type="term" value="F:5'-3' DNA helicase activity"/>
    <property type="evidence" value="ECO:0007669"/>
    <property type="project" value="TreeGrafter"/>
</dbReference>
<dbReference type="InterPro" id="IPR041679">
    <property type="entry name" value="DNA2/NAM7-like_C"/>
</dbReference>
<evidence type="ECO:0000313" key="6">
    <source>
        <dbReference type="EMBL" id="KAJ7692516.1"/>
    </source>
</evidence>
<evidence type="ECO:0000256" key="2">
    <source>
        <dbReference type="ARBA" id="ARBA00022801"/>
    </source>
</evidence>
<dbReference type="AlphaFoldDB" id="A0AAD7GJV7"/>
<dbReference type="GO" id="GO:0005524">
    <property type="term" value="F:ATP binding"/>
    <property type="evidence" value="ECO:0007669"/>
    <property type="project" value="UniProtKB-KW"/>
</dbReference>
<evidence type="ECO:0000256" key="3">
    <source>
        <dbReference type="ARBA" id="ARBA00022806"/>
    </source>
</evidence>
<comment type="caution">
    <text evidence="6">The sequence shown here is derived from an EMBL/GenBank/DDBJ whole genome shotgun (WGS) entry which is preliminary data.</text>
</comment>
<dbReference type="InterPro" id="IPR050534">
    <property type="entry name" value="Coronavir_polyprotein_1ab"/>
</dbReference>
<organism evidence="6 7">
    <name type="scientific">Mycena metata</name>
    <dbReference type="NCBI Taxonomy" id="1033252"/>
    <lineage>
        <taxon>Eukaryota</taxon>
        <taxon>Fungi</taxon>
        <taxon>Dikarya</taxon>
        <taxon>Basidiomycota</taxon>
        <taxon>Agaricomycotina</taxon>
        <taxon>Agaricomycetes</taxon>
        <taxon>Agaricomycetidae</taxon>
        <taxon>Agaricales</taxon>
        <taxon>Marasmiineae</taxon>
        <taxon>Mycenaceae</taxon>
        <taxon>Mycena</taxon>
    </lineage>
</organism>
<dbReference type="InterPro" id="IPR027417">
    <property type="entry name" value="P-loop_NTPase"/>
</dbReference>
<proteinExistence type="predicted"/>
<dbReference type="Proteomes" id="UP001215598">
    <property type="component" value="Unassembled WGS sequence"/>
</dbReference>
<keyword evidence="7" id="KW-1185">Reference proteome</keyword>
<keyword evidence="3" id="KW-0347">Helicase</keyword>
<dbReference type="PANTHER" id="PTHR43788">
    <property type="entry name" value="DNA2/NAM7 HELICASE FAMILY MEMBER"/>
    <property type="match status" value="1"/>
</dbReference>
<evidence type="ECO:0000256" key="4">
    <source>
        <dbReference type="ARBA" id="ARBA00022840"/>
    </source>
</evidence>
<keyword evidence="1" id="KW-0547">Nucleotide-binding</keyword>
<name>A0AAD7GJV7_9AGAR</name>
<evidence type="ECO:0000259" key="5">
    <source>
        <dbReference type="Pfam" id="PF13087"/>
    </source>
</evidence>
<reference evidence="6" key="1">
    <citation type="submission" date="2023-03" db="EMBL/GenBank/DDBJ databases">
        <title>Massive genome expansion in bonnet fungi (Mycena s.s.) driven by repeated elements and novel gene families across ecological guilds.</title>
        <authorList>
            <consortium name="Lawrence Berkeley National Laboratory"/>
            <person name="Harder C.B."/>
            <person name="Miyauchi S."/>
            <person name="Viragh M."/>
            <person name="Kuo A."/>
            <person name="Thoen E."/>
            <person name="Andreopoulos B."/>
            <person name="Lu D."/>
            <person name="Skrede I."/>
            <person name="Drula E."/>
            <person name="Henrissat B."/>
            <person name="Morin E."/>
            <person name="Kohler A."/>
            <person name="Barry K."/>
            <person name="LaButti K."/>
            <person name="Morin E."/>
            <person name="Salamov A."/>
            <person name="Lipzen A."/>
            <person name="Mereny Z."/>
            <person name="Hegedus B."/>
            <person name="Baldrian P."/>
            <person name="Stursova M."/>
            <person name="Weitz H."/>
            <person name="Taylor A."/>
            <person name="Grigoriev I.V."/>
            <person name="Nagy L.G."/>
            <person name="Martin F."/>
            <person name="Kauserud H."/>
        </authorList>
    </citation>
    <scope>NUCLEOTIDE SEQUENCE</scope>
    <source>
        <strain evidence="6">CBHHK182m</strain>
    </source>
</reference>
<keyword evidence="4" id="KW-0067">ATP-binding</keyword>
<evidence type="ECO:0000313" key="7">
    <source>
        <dbReference type="Proteomes" id="UP001215598"/>
    </source>
</evidence>
<accession>A0AAD7GJV7</accession>
<dbReference type="SUPFAM" id="SSF52540">
    <property type="entry name" value="P-loop containing nucleoside triphosphate hydrolases"/>
    <property type="match status" value="1"/>
</dbReference>
<protein>
    <submittedName>
        <fullName evidence="6">P-loop containing nucleoside triphosphate hydrolase protein</fullName>
    </submittedName>
</protein>
<feature type="domain" description="DNA2/NAM7 helicase-like C-terminal" evidence="5">
    <location>
        <begin position="193"/>
        <end position="313"/>
    </location>
</feature>
<dbReference type="CDD" id="cd17934">
    <property type="entry name" value="DEXXQc_Upf1-like"/>
    <property type="match status" value="1"/>
</dbReference>
<keyword evidence="2 6" id="KW-0378">Hydrolase</keyword>
<dbReference type="Pfam" id="PF13604">
    <property type="entry name" value="AAA_30"/>
    <property type="match status" value="1"/>
</dbReference>
<dbReference type="Gene3D" id="3.40.50.300">
    <property type="entry name" value="P-loop containing nucleotide triphosphate hydrolases"/>
    <property type="match status" value="2"/>
</dbReference>
<dbReference type="Pfam" id="PF13087">
    <property type="entry name" value="AAA_12"/>
    <property type="match status" value="1"/>
</dbReference>
<sequence length="320" mass="36108">MQTLDRMTSTMPIVIVQGPPGTGKTRTISAAAAIWEDNGSPAWIVAQSNVAVKNIAQKLAELDITFKIIVSKEFYVEWHEHIYGPIGDFLIRTDELSGDERGIAHMLNGTRIVLSTLSTLSNPGLDQVGIFSLVPVERPVVDEASQINTFDFMHVFFKFRKSLEKICFFGDPMQLPPYGEDQAPTLKSIFEFKHLQDQTEFLDTRYRMPVPIGQFISGCVYGGKLRSQHKINSMDCVTFIDVVKGAETSSGLSWKNPEEIQTICHLVRRYAQTDKDFCVITPYDAQRAAIERQPKAENLPHETVYNVDSFQGTKFTKDEY</sequence>
<dbReference type="EMBL" id="JARKIB010000761">
    <property type="protein sequence ID" value="KAJ7692516.1"/>
    <property type="molecule type" value="Genomic_DNA"/>
</dbReference>
<evidence type="ECO:0000256" key="1">
    <source>
        <dbReference type="ARBA" id="ARBA00022741"/>
    </source>
</evidence>